<evidence type="ECO:0000313" key="4">
    <source>
        <dbReference type="Proteomes" id="UP000798808"/>
    </source>
</evidence>
<evidence type="ECO:0000313" key="3">
    <source>
        <dbReference type="EMBL" id="MTI28775.1"/>
    </source>
</evidence>
<name>A0ABW9S055_9BACT</name>
<keyword evidence="1" id="KW-0812">Transmembrane</keyword>
<dbReference type="InterPro" id="IPR036873">
    <property type="entry name" value="Rhodanese-like_dom_sf"/>
</dbReference>
<evidence type="ECO:0000259" key="2">
    <source>
        <dbReference type="PROSITE" id="PS50206"/>
    </source>
</evidence>
<dbReference type="Pfam" id="PF14340">
    <property type="entry name" value="DUF4395"/>
    <property type="match status" value="1"/>
</dbReference>
<reference evidence="3 4" key="1">
    <citation type="submission" date="2019-02" db="EMBL/GenBank/DDBJ databases">
        <authorList>
            <person name="Goldberg S.R."/>
            <person name="Haltli B.A."/>
            <person name="Correa H."/>
            <person name="Russell K.G."/>
        </authorList>
    </citation>
    <scope>NUCLEOTIDE SEQUENCE [LARGE SCALE GENOMIC DNA]</scope>
    <source>
        <strain evidence="3 4">JCM 16186</strain>
    </source>
</reference>
<keyword evidence="1" id="KW-1133">Transmembrane helix</keyword>
<dbReference type="SMART" id="SM00450">
    <property type="entry name" value="RHOD"/>
    <property type="match status" value="1"/>
</dbReference>
<dbReference type="PANTHER" id="PTHR43031:SF16">
    <property type="entry name" value="OXIDOREDUCTASE"/>
    <property type="match status" value="1"/>
</dbReference>
<dbReference type="Proteomes" id="UP000798808">
    <property type="component" value="Unassembled WGS sequence"/>
</dbReference>
<dbReference type="RefSeq" id="WP_155176630.1">
    <property type="nucleotide sequence ID" value="NZ_BAAAFL010000012.1"/>
</dbReference>
<keyword evidence="1" id="KW-0472">Membrane</keyword>
<dbReference type="PROSITE" id="PS50206">
    <property type="entry name" value="RHODANESE_3"/>
    <property type="match status" value="1"/>
</dbReference>
<feature type="domain" description="Rhodanese" evidence="2">
    <location>
        <begin position="165"/>
        <end position="235"/>
    </location>
</feature>
<dbReference type="InterPro" id="IPR050229">
    <property type="entry name" value="GlpE_sulfurtransferase"/>
</dbReference>
<feature type="transmembrane region" description="Helical" evidence="1">
    <location>
        <begin position="92"/>
        <end position="110"/>
    </location>
</feature>
<organism evidence="3 4">
    <name type="scientific">Fulvivirga kasyanovii</name>
    <dbReference type="NCBI Taxonomy" id="396812"/>
    <lineage>
        <taxon>Bacteria</taxon>
        <taxon>Pseudomonadati</taxon>
        <taxon>Bacteroidota</taxon>
        <taxon>Cytophagia</taxon>
        <taxon>Cytophagales</taxon>
        <taxon>Fulvivirgaceae</taxon>
        <taxon>Fulvivirga</taxon>
    </lineage>
</organism>
<dbReference type="InterPro" id="IPR001763">
    <property type="entry name" value="Rhodanese-like_dom"/>
</dbReference>
<proteinExistence type="predicted"/>
<dbReference type="EMBL" id="SMLW01000672">
    <property type="protein sequence ID" value="MTI28775.1"/>
    <property type="molecule type" value="Genomic_DNA"/>
</dbReference>
<evidence type="ECO:0000256" key="1">
    <source>
        <dbReference type="SAM" id="Phobius"/>
    </source>
</evidence>
<dbReference type="SUPFAM" id="SSF52821">
    <property type="entry name" value="Rhodanese/Cell cycle control phosphatase"/>
    <property type="match status" value="1"/>
</dbReference>
<feature type="transmembrane region" description="Helical" evidence="1">
    <location>
        <begin position="21"/>
        <end position="42"/>
    </location>
</feature>
<dbReference type="PANTHER" id="PTHR43031">
    <property type="entry name" value="FAD-DEPENDENT OXIDOREDUCTASE"/>
    <property type="match status" value="1"/>
</dbReference>
<dbReference type="InterPro" id="IPR025508">
    <property type="entry name" value="DUF4395"/>
</dbReference>
<comment type="caution">
    <text evidence="3">The sequence shown here is derived from an EMBL/GenBank/DDBJ whole genome shotgun (WGS) entry which is preliminary data.</text>
</comment>
<keyword evidence="4" id="KW-1185">Reference proteome</keyword>
<accession>A0ABW9S055</accession>
<feature type="transmembrane region" description="Helical" evidence="1">
    <location>
        <begin position="116"/>
        <end position="143"/>
    </location>
</feature>
<protein>
    <submittedName>
        <fullName evidence="3">DUF4395 family protein</fullName>
    </submittedName>
</protein>
<gene>
    <name evidence="3" type="ORF">E1163_27700</name>
</gene>
<sequence length="244" mass="27252">MNRYLMQQGYSSCSLEELSALNYHVRLMPAFCLFMVTVGLVFNEPSIHFFLAALGFAGFISKQYHPVDAAYNRITRRPSNKKLPAINPLPRRYASLMGATFNLATGLLLYNGLYSAALFSGGILIALQLTVIFTHFCLASWLYEKFYAFLGHGDNISLAEARELRMKGALLLDVRTPKEHEKQVITGALNIPLPKLRDHDIYHGKEVIIFCNSGMRSKEATKIINNSALAKAYSLGSIQNAIKL</sequence>
<dbReference type="Gene3D" id="3.40.250.10">
    <property type="entry name" value="Rhodanese-like domain"/>
    <property type="match status" value="1"/>
</dbReference>
<dbReference type="Pfam" id="PF00581">
    <property type="entry name" value="Rhodanese"/>
    <property type="match status" value="1"/>
</dbReference>